<keyword evidence="2" id="KW-0238">DNA-binding</keyword>
<dbReference type="AlphaFoldDB" id="A0A1V4IIQ3"/>
<name>A0A1V4IIQ3_9CLOT</name>
<evidence type="ECO:0000256" key="1">
    <source>
        <dbReference type="ARBA" id="ARBA00022908"/>
    </source>
</evidence>
<dbReference type="GO" id="GO:0003677">
    <property type="term" value="F:DNA binding"/>
    <property type="evidence" value="ECO:0007669"/>
    <property type="project" value="UniProtKB-KW"/>
</dbReference>
<sequence>MRIYGYCRVSTKEQNLDRQLIELEKYVDNRFIFTEKQSGKDFDKPQY</sequence>
<keyword evidence="3" id="KW-0233">DNA recombination</keyword>
<dbReference type="SUPFAM" id="SSF53041">
    <property type="entry name" value="Resolvase-like"/>
    <property type="match status" value="1"/>
</dbReference>
<dbReference type="Gene3D" id="3.40.50.1390">
    <property type="entry name" value="Resolvase, N-terminal catalytic domain"/>
    <property type="match status" value="1"/>
</dbReference>
<evidence type="ECO:0000313" key="7">
    <source>
        <dbReference type="EMBL" id="OPJ59806.1"/>
    </source>
</evidence>
<protein>
    <submittedName>
        <fullName evidence="7">DNA-invertase</fullName>
    </submittedName>
</protein>
<evidence type="ECO:0000259" key="6">
    <source>
        <dbReference type="PROSITE" id="PS51736"/>
    </source>
</evidence>
<dbReference type="STRING" id="225345.CLCHR_32640"/>
<evidence type="ECO:0000256" key="4">
    <source>
        <dbReference type="PIRSR" id="PIRSR606118-50"/>
    </source>
</evidence>
<dbReference type="GO" id="GO:0000150">
    <property type="term" value="F:DNA strand exchange activity"/>
    <property type="evidence" value="ECO:0007669"/>
    <property type="project" value="InterPro"/>
</dbReference>
<dbReference type="Pfam" id="PF00239">
    <property type="entry name" value="Resolvase"/>
    <property type="match status" value="1"/>
</dbReference>
<feature type="active site" description="O-(5'-phospho-DNA)-serine intermediate" evidence="4 5">
    <location>
        <position position="10"/>
    </location>
</feature>
<evidence type="ECO:0000313" key="8">
    <source>
        <dbReference type="Proteomes" id="UP000191056"/>
    </source>
</evidence>
<dbReference type="PROSITE" id="PS00397">
    <property type="entry name" value="RECOMBINASES_1"/>
    <property type="match status" value="1"/>
</dbReference>
<feature type="domain" description="Resolvase/invertase-type recombinase catalytic" evidence="6">
    <location>
        <begin position="2"/>
        <end position="47"/>
    </location>
</feature>
<dbReference type="InterPro" id="IPR006118">
    <property type="entry name" value="Recombinase_CS"/>
</dbReference>
<comment type="caution">
    <text evidence="7">The sequence shown here is derived from an EMBL/GenBank/DDBJ whole genome shotgun (WGS) entry which is preliminary data.</text>
</comment>
<keyword evidence="1" id="KW-0229">DNA integration</keyword>
<dbReference type="GO" id="GO:0015074">
    <property type="term" value="P:DNA integration"/>
    <property type="evidence" value="ECO:0007669"/>
    <property type="project" value="UniProtKB-KW"/>
</dbReference>
<dbReference type="PROSITE" id="PS51736">
    <property type="entry name" value="RECOMBINASES_3"/>
    <property type="match status" value="1"/>
</dbReference>
<organism evidence="7 8">
    <name type="scientific">Clostridium chromiireducens</name>
    <dbReference type="NCBI Taxonomy" id="225345"/>
    <lineage>
        <taxon>Bacteria</taxon>
        <taxon>Bacillati</taxon>
        <taxon>Bacillota</taxon>
        <taxon>Clostridia</taxon>
        <taxon>Eubacteriales</taxon>
        <taxon>Clostridiaceae</taxon>
        <taxon>Clostridium</taxon>
    </lineage>
</organism>
<dbReference type="InterPro" id="IPR036162">
    <property type="entry name" value="Resolvase-like_N_sf"/>
</dbReference>
<dbReference type="EMBL" id="MZGT01000046">
    <property type="protein sequence ID" value="OPJ59806.1"/>
    <property type="molecule type" value="Genomic_DNA"/>
</dbReference>
<gene>
    <name evidence="7" type="primary">bin3_2</name>
    <name evidence="7" type="ORF">CLCHR_32640</name>
</gene>
<reference evidence="7 8" key="1">
    <citation type="submission" date="2017-03" db="EMBL/GenBank/DDBJ databases">
        <title>Genome sequence of Clostridium chromiireducens DSM 23318.</title>
        <authorList>
            <person name="Poehlein A."/>
            <person name="Daniel R."/>
        </authorList>
    </citation>
    <scope>NUCLEOTIDE SEQUENCE [LARGE SCALE GENOMIC DNA]</scope>
    <source>
        <strain evidence="7 8">DSM 23318</strain>
    </source>
</reference>
<dbReference type="Proteomes" id="UP000191056">
    <property type="component" value="Unassembled WGS sequence"/>
</dbReference>
<evidence type="ECO:0000256" key="3">
    <source>
        <dbReference type="ARBA" id="ARBA00023172"/>
    </source>
</evidence>
<keyword evidence="8" id="KW-1185">Reference proteome</keyword>
<proteinExistence type="predicted"/>
<evidence type="ECO:0000256" key="5">
    <source>
        <dbReference type="PROSITE-ProRule" id="PRU10137"/>
    </source>
</evidence>
<evidence type="ECO:0000256" key="2">
    <source>
        <dbReference type="ARBA" id="ARBA00023125"/>
    </source>
</evidence>
<accession>A0A1V4IIQ3</accession>
<dbReference type="InterPro" id="IPR006119">
    <property type="entry name" value="Resolv_N"/>
</dbReference>